<evidence type="ECO:0000313" key="1">
    <source>
        <dbReference type="EMBL" id="PTQ74702.1"/>
    </source>
</evidence>
<protein>
    <submittedName>
        <fullName evidence="1">Uncharacterized protein</fullName>
    </submittedName>
</protein>
<dbReference type="Proteomes" id="UP000244128">
    <property type="component" value="Unassembled WGS sequence"/>
</dbReference>
<sequence length="60" mass="6549">MVSIEVAQHFDLSTRQILELQSTGVPSKGATLDEARLAYIHQLREQAARRAATNGLDLAS</sequence>
<organism evidence="1 2">
    <name type="scientific">Nitrosomonas oligotropha</name>
    <dbReference type="NCBI Taxonomy" id="42354"/>
    <lineage>
        <taxon>Bacteria</taxon>
        <taxon>Pseudomonadati</taxon>
        <taxon>Pseudomonadota</taxon>
        <taxon>Betaproteobacteria</taxon>
        <taxon>Nitrosomonadales</taxon>
        <taxon>Nitrosomonadaceae</taxon>
        <taxon>Nitrosomonas</taxon>
    </lineage>
</organism>
<dbReference type="AlphaFoldDB" id="A0A2T5HSY2"/>
<reference evidence="1 2" key="1">
    <citation type="submission" date="2018-04" db="EMBL/GenBank/DDBJ databases">
        <title>Active sludge and wastewater microbial communities from Klosterneuburg, Austria.</title>
        <authorList>
            <person name="Wagner M."/>
        </authorList>
    </citation>
    <scope>NUCLEOTIDE SEQUENCE [LARGE SCALE GENOMIC DNA]</scope>
    <source>
        <strain evidence="1 2">Nm49</strain>
    </source>
</reference>
<proteinExistence type="predicted"/>
<gene>
    <name evidence="1" type="ORF">C8R26_12635</name>
</gene>
<comment type="caution">
    <text evidence="1">The sequence shown here is derived from an EMBL/GenBank/DDBJ whole genome shotgun (WGS) entry which is preliminary data.</text>
</comment>
<name>A0A2T5HSY2_9PROT</name>
<accession>A0A2T5HSY2</accession>
<evidence type="ECO:0000313" key="2">
    <source>
        <dbReference type="Proteomes" id="UP000244128"/>
    </source>
</evidence>
<dbReference type="EMBL" id="QAOI01000026">
    <property type="protein sequence ID" value="PTQ74702.1"/>
    <property type="molecule type" value="Genomic_DNA"/>
</dbReference>